<dbReference type="EMBL" id="BAAFJT010000002">
    <property type="protein sequence ID" value="GAB0183017.1"/>
    <property type="molecule type" value="Genomic_DNA"/>
</dbReference>
<gene>
    <name evidence="2" type="ORF">GRJ2_000767000</name>
</gene>
<evidence type="ECO:0000313" key="3">
    <source>
        <dbReference type="Proteomes" id="UP001623348"/>
    </source>
</evidence>
<dbReference type="AlphaFoldDB" id="A0ABC9WDC4"/>
<dbReference type="Pfam" id="PF00078">
    <property type="entry name" value="RVT_1"/>
    <property type="match status" value="1"/>
</dbReference>
<name>A0ABC9WDC4_GRUJA</name>
<evidence type="ECO:0000313" key="2">
    <source>
        <dbReference type="EMBL" id="GAB0183017.1"/>
    </source>
</evidence>
<dbReference type="Proteomes" id="UP001623348">
    <property type="component" value="Unassembled WGS sequence"/>
</dbReference>
<sequence length="187" mass="21288">MGDSRYGMGDSRYRMGDSRGLGEVPEDWRKANVTPIFRKGKKEDPRNYSLTSIPLNVIEQLILETISRSTKDKKVIKTSQHGFTKGKSCLTTLITFCNEKTGLVGEGRAVGIVHLDFCKAFDTVSHKILMEKLMKYGLAEQKVRWTEGNYWRESSEGPLRGSHQHVEISERRVQRRQSQVVVESPSL</sequence>
<comment type="caution">
    <text evidence="2">The sequence shown here is derived from an EMBL/GenBank/DDBJ whole genome shotgun (WGS) entry which is preliminary data.</text>
</comment>
<keyword evidence="3" id="KW-1185">Reference proteome</keyword>
<reference evidence="2 3" key="1">
    <citation type="submission" date="2024-06" db="EMBL/GenBank/DDBJ databases">
        <title>The draft genome of Grus japonensis, version 3.</title>
        <authorList>
            <person name="Nabeshima K."/>
            <person name="Suzuki S."/>
            <person name="Onuma M."/>
        </authorList>
    </citation>
    <scope>NUCLEOTIDE SEQUENCE [LARGE SCALE GENOMIC DNA]</scope>
    <source>
        <strain evidence="2 3">451A</strain>
    </source>
</reference>
<evidence type="ECO:0000259" key="1">
    <source>
        <dbReference type="Pfam" id="PF00078"/>
    </source>
</evidence>
<organism evidence="2 3">
    <name type="scientific">Grus japonensis</name>
    <name type="common">Japanese crane</name>
    <name type="synonym">Red-crowned crane</name>
    <dbReference type="NCBI Taxonomy" id="30415"/>
    <lineage>
        <taxon>Eukaryota</taxon>
        <taxon>Metazoa</taxon>
        <taxon>Chordata</taxon>
        <taxon>Craniata</taxon>
        <taxon>Vertebrata</taxon>
        <taxon>Euteleostomi</taxon>
        <taxon>Archelosauria</taxon>
        <taxon>Archosauria</taxon>
        <taxon>Dinosauria</taxon>
        <taxon>Saurischia</taxon>
        <taxon>Theropoda</taxon>
        <taxon>Coelurosauria</taxon>
        <taxon>Aves</taxon>
        <taxon>Neognathae</taxon>
        <taxon>Neoaves</taxon>
        <taxon>Gruiformes</taxon>
        <taxon>Gruidae</taxon>
        <taxon>Grus</taxon>
    </lineage>
</organism>
<proteinExistence type="predicted"/>
<dbReference type="InterPro" id="IPR000477">
    <property type="entry name" value="RT_dom"/>
</dbReference>
<feature type="domain" description="Reverse transcriptase" evidence="1">
    <location>
        <begin position="41"/>
        <end position="158"/>
    </location>
</feature>
<protein>
    <submittedName>
        <fullName evidence="2">Mitochondrial enolase superfamily member 1</fullName>
    </submittedName>
</protein>
<accession>A0ABC9WDC4</accession>
<dbReference type="PANTHER" id="PTHR33332">
    <property type="entry name" value="REVERSE TRANSCRIPTASE DOMAIN-CONTAINING PROTEIN"/>
    <property type="match status" value="1"/>
</dbReference>